<evidence type="ECO:0000313" key="1">
    <source>
        <dbReference type="EMBL" id="MPM84191.1"/>
    </source>
</evidence>
<name>A0A645D4Q2_9ZZZZ</name>
<reference evidence="1" key="1">
    <citation type="submission" date="2019-08" db="EMBL/GenBank/DDBJ databases">
        <authorList>
            <person name="Kucharzyk K."/>
            <person name="Murdoch R.W."/>
            <person name="Higgins S."/>
            <person name="Loffler F."/>
        </authorList>
    </citation>
    <scope>NUCLEOTIDE SEQUENCE</scope>
</reference>
<proteinExistence type="predicted"/>
<sequence>MQMFLYQFAGRELQLQVLENLDALYLFQHKKEQRLNHMEVKKNEALILVR</sequence>
<organism evidence="1">
    <name type="scientific">bioreactor metagenome</name>
    <dbReference type="NCBI Taxonomy" id="1076179"/>
    <lineage>
        <taxon>unclassified sequences</taxon>
        <taxon>metagenomes</taxon>
        <taxon>ecological metagenomes</taxon>
    </lineage>
</organism>
<dbReference type="EMBL" id="VSSQ01032804">
    <property type="protein sequence ID" value="MPM84191.1"/>
    <property type="molecule type" value="Genomic_DNA"/>
</dbReference>
<dbReference type="AlphaFoldDB" id="A0A645D4Q2"/>
<accession>A0A645D4Q2</accession>
<protein>
    <submittedName>
        <fullName evidence="1">Uncharacterized protein</fullName>
    </submittedName>
</protein>
<comment type="caution">
    <text evidence="1">The sequence shown here is derived from an EMBL/GenBank/DDBJ whole genome shotgun (WGS) entry which is preliminary data.</text>
</comment>
<gene>
    <name evidence="1" type="ORF">SDC9_131262</name>
</gene>